<dbReference type="InterPro" id="IPR014030">
    <property type="entry name" value="Ketoacyl_synth_N"/>
</dbReference>
<feature type="domain" description="Ketosynthase family 3 (KS3)" evidence="4">
    <location>
        <begin position="5"/>
        <end position="406"/>
    </location>
</feature>
<evidence type="ECO:0000259" key="4">
    <source>
        <dbReference type="PROSITE" id="PS52004"/>
    </source>
</evidence>
<dbReference type="EMBL" id="FRCS01000004">
    <property type="protein sequence ID" value="SHN27709.1"/>
    <property type="molecule type" value="Genomic_DNA"/>
</dbReference>
<dbReference type="PANTHER" id="PTHR11712:SF347">
    <property type="entry name" value="BETA KETOACYL-ACYL CARRIER PROTEIN SYNTHASE"/>
    <property type="match status" value="1"/>
</dbReference>
<evidence type="ECO:0000256" key="2">
    <source>
        <dbReference type="ARBA" id="ARBA00022679"/>
    </source>
</evidence>
<keyword evidence="2 3" id="KW-0808">Transferase</keyword>
<accession>A0A1M7QAM0</accession>
<reference evidence="5 6" key="1">
    <citation type="submission" date="2016-11" db="EMBL/GenBank/DDBJ databases">
        <authorList>
            <person name="Jaros S."/>
            <person name="Januszkiewicz K."/>
            <person name="Wedrychowicz H."/>
        </authorList>
    </citation>
    <scope>NUCLEOTIDE SEQUENCE [LARGE SCALE GENOMIC DNA]</scope>
    <source>
        <strain evidence="5 6">DSM 46144</strain>
    </source>
</reference>
<dbReference type="RefSeq" id="WP_218617557.1">
    <property type="nucleotide sequence ID" value="NZ_FRCS01000004.1"/>
</dbReference>
<dbReference type="Gene3D" id="3.40.47.10">
    <property type="match status" value="1"/>
</dbReference>
<evidence type="ECO:0000313" key="6">
    <source>
        <dbReference type="Proteomes" id="UP000184440"/>
    </source>
</evidence>
<dbReference type="STRING" id="134849.SAMN05443668_104397"/>
<dbReference type="GO" id="GO:0006633">
    <property type="term" value="P:fatty acid biosynthetic process"/>
    <property type="evidence" value="ECO:0007669"/>
    <property type="project" value="TreeGrafter"/>
</dbReference>
<evidence type="ECO:0000256" key="3">
    <source>
        <dbReference type="RuleBase" id="RU003694"/>
    </source>
</evidence>
<dbReference type="Pfam" id="PF00109">
    <property type="entry name" value="ketoacyl-synt"/>
    <property type="match status" value="1"/>
</dbReference>
<dbReference type="PROSITE" id="PS52004">
    <property type="entry name" value="KS3_2"/>
    <property type="match status" value="1"/>
</dbReference>
<protein>
    <submittedName>
        <fullName evidence="5">3-oxoacyl-[acyl-carrier-protein] synthase II</fullName>
    </submittedName>
</protein>
<proteinExistence type="inferred from homology"/>
<evidence type="ECO:0000256" key="1">
    <source>
        <dbReference type="ARBA" id="ARBA00008467"/>
    </source>
</evidence>
<evidence type="ECO:0000313" key="5">
    <source>
        <dbReference type="EMBL" id="SHN27709.1"/>
    </source>
</evidence>
<dbReference type="AlphaFoldDB" id="A0A1M7QAM0"/>
<sequence length="408" mass="41633">MTGGRIRVAVTGIGVKSPAGTTVGAAFDALLAGVSLTRRCADGETPYLAGIVPQFDVASYFPGRGRQGADRTAELGLAAAVDAVRDSGLRKHGARNRWAVTFGTGGAGVASAAEALTQSWDAGHDGFTAHTVPMLMPSATAARIGLRFGVTGPVSTHVAACASSTVAIGEGLRAIRSGMADVVLAGGAEACLSPLVVEAFRRLGALSSRVDRPADASRPFDAARDGFVLAEGAAFLVLERWSHALSRNARIYAELAGYATNCDAHHMVVPRLDGRLAADCMAAALHDAHVEPREVGHVNAHATSTPAGDEAEAAAILRCFGVKAPPVTAPKGVTGHMIGASGAFETVVTVLSVQQGAVPPVANHSRQTDGAALDLVTGEPRWLPPAPALTNSFAFGGHNAALVVTPAR</sequence>
<dbReference type="SMART" id="SM00825">
    <property type="entry name" value="PKS_KS"/>
    <property type="match status" value="1"/>
</dbReference>
<dbReference type="Proteomes" id="UP000184440">
    <property type="component" value="Unassembled WGS sequence"/>
</dbReference>
<name>A0A1M7QAM0_9ACTN</name>
<dbReference type="Pfam" id="PF02801">
    <property type="entry name" value="Ketoacyl-synt_C"/>
    <property type="match status" value="1"/>
</dbReference>
<organism evidence="5 6">
    <name type="scientific">Cryptosporangium aurantiacum</name>
    <dbReference type="NCBI Taxonomy" id="134849"/>
    <lineage>
        <taxon>Bacteria</taxon>
        <taxon>Bacillati</taxon>
        <taxon>Actinomycetota</taxon>
        <taxon>Actinomycetes</taxon>
        <taxon>Cryptosporangiales</taxon>
        <taxon>Cryptosporangiaceae</taxon>
        <taxon>Cryptosporangium</taxon>
    </lineage>
</organism>
<dbReference type="InterPro" id="IPR016039">
    <property type="entry name" value="Thiolase-like"/>
</dbReference>
<dbReference type="PANTHER" id="PTHR11712">
    <property type="entry name" value="POLYKETIDE SYNTHASE-RELATED"/>
    <property type="match status" value="1"/>
</dbReference>
<dbReference type="InterPro" id="IPR000794">
    <property type="entry name" value="Beta-ketoacyl_synthase"/>
</dbReference>
<dbReference type="InterPro" id="IPR014031">
    <property type="entry name" value="Ketoacyl_synth_C"/>
</dbReference>
<dbReference type="CDD" id="cd00834">
    <property type="entry name" value="KAS_I_II"/>
    <property type="match status" value="1"/>
</dbReference>
<dbReference type="GO" id="GO:0004315">
    <property type="term" value="F:3-oxoacyl-[acyl-carrier-protein] synthase activity"/>
    <property type="evidence" value="ECO:0007669"/>
    <property type="project" value="TreeGrafter"/>
</dbReference>
<comment type="similarity">
    <text evidence="1 3">Belongs to the thiolase-like superfamily. Beta-ketoacyl-ACP synthases family.</text>
</comment>
<gene>
    <name evidence="5" type="ORF">SAMN05443668_104397</name>
</gene>
<dbReference type="SUPFAM" id="SSF53901">
    <property type="entry name" value="Thiolase-like"/>
    <property type="match status" value="2"/>
</dbReference>
<keyword evidence="6" id="KW-1185">Reference proteome</keyword>
<dbReference type="InterPro" id="IPR020841">
    <property type="entry name" value="PKS_Beta-ketoAc_synthase_dom"/>
</dbReference>